<name>A0ABR4G7B8_9EURO</name>
<sequence length="97" mass="10896">MQFLVLGLEDQQACGLLRSALDLCEKPSQSGEHRCPHNALLHGEIESHSSVFRRYPAHNKLGHLVSRRTKGRNHMFLAFNIHFRMGSQAGEGPQLHG</sequence>
<dbReference type="Proteomes" id="UP001610563">
    <property type="component" value="Unassembled WGS sequence"/>
</dbReference>
<dbReference type="EMBL" id="JBFTWV010000040">
    <property type="protein sequence ID" value="KAL2794908.1"/>
    <property type="molecule type" value="Genomic_DNA"/>
</dbReference>
<evidence type="ECO:0000313" key="1">
    <source>
        <dbReference type="EMBL" id="KAL2794908.1"/>
    </source>
</evidence>
<evidence type="ECO:0000313" key="2">
    <source>
        <dbReference type="Proteomes" id="UP001610563"/>
    </source>
</evidence>
<comment type="caution">
    <text evidence="1">The sequence shown here is derived from an EMBL/GenBank/DDBJ whole genome shotgun (WGS) entry which is preliminary data.</text>
</comment>
<keyword evidence="2" id="KW-1185">Reference proteome</keyword>
<reference evidence="1 2" key="1">
    <citation type="submission" date="2024-07" db="EMBL/GenBank/DDBJ databases">
        <title>Section-level genome sequencing and comparative genomics of Aspergillus sections Usti and Cavernicolus.</title>
        <authorList>
            <consortium name="Lawrence Berkeley National Laboratory"/>
            <person name="Nybo J.L."/>
            <person name="Vesth T.C."/>
            <person name="Theobald S."/>
            <person name="Frisvad J.C."/>
            <person name="Larsen T.O."/>
            <person name="Kjaerboelling I."/>
            <person name="Rothschild-Mancinelli K."/>
            <person name="Lyhne E.K."/>
            <person name="Kogle M.E."/>
            <person name="Barry K."/>
            <person name="Clum A."/>
            <person name="Na H."/>
            <person name="Ledsgaard L."/>
            <person name="Lin J."/>
            <person name="Lipzen A."/>
            <person name="Kuo A."/>
            <person name="Riley R."/>
            <person name="Mondo S."/>
            <person name="Labutti K."/>
            <person name="Haridas S."/>
            <person name="Pangalinan J."/>
            <person name="Salamov A.A."/>
            <person name="Simmons B.A."/>
            <person name="Magnuson J.K."/>
            <person name="Chen J."/>
            <person name="Drula E."/>
            <person name="Henrissat B."/>
            <person name="Wiebenga A."/>
            <person name="Lubbers R.J."/>
            <person name="Gomes A.C."/>
            <person name="Makela M.R."/>
            <person name="Stajich J."/>
            <person name="Grigoriev I.V."/>
            <person name="Mortensen U.H."/>
            <person name="De Vries R.P."/>
            <person name="Baker S.E."/>
            <person name="Andersen M.R."/>
        </authorList>
    </citation>
    <scope>NUCLEOTIDE SEQUENCE [LARGE SCALE GENOMIC DNA]</scope>
    <source>
        <strain evidence="1 2">CBS 209.92</strain>
    </source>
</reference>
<gene>
    <name evidence="1" type="ORF">BJX66DRAFT_303022</name>
</gene>
<accession>A0ABR4G7B8</accession>
<proteinExistence type="predicted"/>
<protein>
    <submittedName>
        <fullName evidence="1">Uncharacterized protein</fullName>
    </submittedName>
</protein>
<organism evidence="1 2">
    <name type="scientific">Aspergillus keveii</name>
    <dbReference type="NCBI Taxonomy" id="714993"/>
    <lineage>
        <taxon>Eukaryota</taxon>
        <taxon>Fungi</taxon>
        <taxon>Dikarya</taxon>
        <taxon>Ascomycota</taxon>
        <taxon>Pezizomycotina</taxon>
        <taxon>Eurotiomycetes</taxon>
        <taxon>Eurotiomycetidae</taxon>
        <taxon>Eurotiales</taxon>
        <taxon>Aspergillaceae</taxon>
        <taxon>Aspergillus</taxon>
        <taxon>Aspergillus subgen. Nidulantes</taxon>
    </lineage>
</organism>